<dbReference type="PANTHER" id="PTHR11514:SF137">
    <property type="entry name" value="TRANSCRIPTION FACTOR"/>
    <property type="match status" value="1"/>
</dbReference>
<feature type="region of interest" description="Disordered" evidence="7">
    <location>
        <begin position="91"/>
        <end position="111"/>
    </location>
</feature>
<organism evidence="9 10">
    <name type="scientific">Brassica rapa subsp. trilocularis</name>
    <dbReference type="NCBI Taxonomy" id="1813537"/>
    <lineage>
        <taxon>Eukaryota</taxon>
        <taxon>Viridiplantae</taxon>
        <taxon>Streptophyta</taxon>
        <taxon>Embryophyta</taxon>
        <taxon>Tracheophyta</taxon>
        <taxon>Spermatophyta</taxon>
        <taxon>Magnoliopsida</taxon>
        <taxon>eudicotyledons</taxon>
        <taxon>Gunneridae</taxon>
        <taxon>Pentapetalae</taxon>
        <taxon>rosids</taxon>
        <taxon>malvids</taxon>
        <taxon>Brassicales</taxon>
        <taxon>Brassicaceae</taxon>
        <taxon>Brassiceae</taxon>
        <taxon>Brassica</taxon>
    </lineage>
</organism>
<evidence type="ECO:0000256" key="2">
    <source>
        <dbReference type="ARBA" id="ARBA00023015"/>
    </source>
</evidence>
<dbReference type="Proteomes" id="UP000823674">
    <property type="component" value="Chromosome A06"/>
</dbReference>
<gene>
    <name evidence="9" type="primary">A06p054360.1_BraROA</name>
    <name evidence="9" type="ORF">IGI04_025116</name>
</gene>
<dbReference type="PROSITE" id="PS50888">
    <property type="entry name" value="BHLH"/>
    <property type="match status" value="1"/>
</dbReference>
<evidence type="ECO:0000256" key="6">
    <source>
        <dbReference type="SAM" id="Coils"/>
    </source>
</evidence>
<evidence type="ECO:0000256" key="5">
    <source>
        <dbReference type="RuleBase" id="RU369104"/>
    </source>
</evidence>
<protein>
    <recommendedName>
        <fullName evidence="5">Transcription factor</fullName>
        <shortName evidence="5">bHLH transcription factor</shortName>
    </recommendedName>
    <alternativeName>
        <fullName evidence="5">Basic helix-loop-helix protein</fullName>
    </alternativeName>
</protein>
<evidence type="ECO:0000256" key="3">
    <source>
        <dbReference type="ARBA" id="ARBA00023163"/>
    </source>
</evidence>
<evidence type="ECO:0000259" key="8">
    <source>
        <dbReference type="PROSITE" id="PS50888"/>
    </source>
</evidence>
<dbReference type="InterPro" id="IPR036638">
    <property type="entry name" value="HLH_DNA-bd_sf"/>
</dbReference>
<evidence type="ECO:0000256" key="1">
    <source>
        <dbReference type="ARBA" id="ARBA00004123"/>
    </source>
</evidence>
<dbReference type="Gene3D" id="4.10.280.10">
    <property type="entry name" value="Helix-loop-helix DNA-binding domain"/>
    <property type="match status" value="1"/>
</dbReference>
<comment type="caution">
    <text evidence="9">The sequence shown here is derived from an EMBL/GenBank/DDBJ whole genome shotgun (WGS) entry which is preliminary data.</text>
</comment>
<dbReference type="InterPro" id="IPR011598">
    <property type="entry name" value="bHLH_dom"/>
</dbReference>
<keyword evidence="2 5" id="KW-0805">Transcription regulation</keyword>
<dbReference type="EMBL" id="JADBGQ010000006">
    <property type="protein sequence ID" value="KAG5395153.1"/>
    <property type="molecule type" value="Genomic_DNA"/>
</dbReference>
<accession>A0ABQ7M8N0</accession>
<feature type="domain" description="BHLH" evidence="8">
    <location>
        <begin position="107"/>
        <end position="156"/>
    </location>
</feature>
<comment type="subcellular location">
    <subcellularLocation>
        <location evidence="1 5">Nucleus</location>
    </subcellularLocation>
</comment>
<feature type="coiled-coil region" evidence="6">
    <location>
        <begin position="146"/>
        <end position="187"/>
    </location>
</feature>
<dbReference type="Pfam" id="PF00010">
    <property type="entry name" value="HLH"/>
    <property type="match status" value="1"/>
</dbReference>
<reference evidence="9 10" key="1">
    <citation type="submission" date="2021-03" db="EMBL/GenBank/DDBJ databases">
        <authorList>
            <person name="King G.J."/>
            <person name="Bancroft I."/>
            <person name="Baten A."/>
            <person name="Bloomfield J."/>
            <person name="Borpatragohain P."/>
            <person name="He Z."/>
            <person name="Irish N."/>
            <person name="Irwin J."/>
            <person name="Liu K."/>
            <person name="Mauleon R.P."/>
            <person name="Moore J."/>
            <person name="Morris R."/>
            <person name="Ostergaard L."/>
            <person name="Wang B."/>
            <person name="Wells R."/>
        </authorList>
    </citation>
    <scope>NUCLEOTIDE SEQUENCE [LARGE SCALE GENOMIC DNA]</scope>
    <source>
        <strain evidence="9">R-o-18</strain>
        <tissue evidence="9">Leaf</tissue>
    </source>
</reference>
<dbReference type="SUPFAM" id="SSF47459">
    <property type="entry name" value="HLH, helix-loop-helix DNA-binding domain"/>
    <property type="match status" value="1"/>
</dbReference>
<dbReference type="SMART" id="SM00353">
    <property type="entry name" value="HLH"/>
    <property type="match status" value="1"/>
</dbReference>
<dbReference type="InterPro" id="IPR045084">
    <property type="entry name" value="AIB/MYC-like"/>
</dbReference>
<name>A0ABQ7M8N0_BRACM</name>
<evidence type="ECO:0000256" key="7">
    <source>
        <dbReference type="SAM" id="MobiDB-lite"/>
    </source>
</evidence>
<keyword evidence="3 5" id="KW-0804">Transcription</keyword>
<proteinExistence type="predicted"/>
<evidence type="ECO:0000256" key="4">
    <source>
        <dbReference type="ARBA" id="ARBA00023242"/>
    </source>
</evidence>
<evidence type="ECO:0000313" key="9">
    <source>
        <dbReference type="EMBL" id="KAG5395153.1"/>
    </source>
</evidence>
<keyword evidence="6" id="KW-0175">Coiled coil</keyword>
<sequence length="280" mass="31875">MNAFMDLELEVNHPSISVMNDLMIQQATVRVYKQEQLRDFQLPLAPTAINSSSDLWPYVPANFGQIQYEESNISASAVKLEDSAHFNIDAKTTPEKKRGRRPTHGREEPMNHVEAERLRREKLNQRFYALRALLPNVTKKEKASILEDTVTYINELKLNAENAETEKNAIENQLNELKEKIAGRRNGSSSVCSGGEKTPEIEVKIDVKVMDRDALIRLESSKNNHPGARLMNAFMDLEVEVNHASISVMNDLMIQQVTVKMGSRVYKQEQLRDLLLSKVN</sequence>
<dbReference type="PANTHER" id="PTHR11514">
    <property type="entry name" value="MYC"/>
    <property type="match status" value="1"/>
</dbReference>
<keyword evidence="10" id="KW-1185">Reference proteome</keyword>
<keyword evidence="4 5" id="KW-0539">Nucleus</keyword>
<evidence type="ECO:0000313" key="10">
    <source>
        <dbReference type="Proteomes" id="UP000823674"/>
    </source>
</evidence>